<feature type="region of interest" description="Disordered" evidence="1">
    <location>
        <begin position="349"/>
        <end position="374"/>
    </location>
</feature>
<sequence>MNTAYPHGLKRMAEISTGYFSDRNYTWKAAKDRCKMIGLLDKIQVPDSEGQLGWVDASVEYSPWVEYTNCFYVRPEFINKHKRVTYGDQLQQCMHYCEDYNYIGLQQSNCSCLSLSGISNNTVKSACNQKKTCQGDKYAYCSYRSNDNTSQNNFVVYKKVNVSRQFRIGNCLSVTISQGQKNFIANPCGTKFKPLCSGQNLKPIYNDVPRNDWANSFNQCSSYGFVSYDMIKRSKNLKKGNFWLGILRSSIIHRSADAEPKYCIAVVIQNDDHQVFRYVRPCTNELPAVCAATDMSSSDNNILLIVLTITAVLLVAIIIAVIVLYKRRTSLRSGHRPSVVPNNEVTYAQVNKPTKEKTPDDSTRNNTADDTYDHMEHHRLSQNQIPTESNYDTMQSVGIEELENDYDVTSGTDRTKQIVVDDTAEYSHVEVEYQEIKDVPT</sequence>
<evidence type="ECO:0000313" key="4">
    <source>
        <dbReference type="Proteomes" id="UP000507470"/>
    </source>
</evidence>
<gene>
    <name evidence="3" type="ORF">MCOR_52386</name>
</gene>
<feature type="transmembrane region" description="Helical" evidence="2">
    <location>
        <begin position="302"/>
        <end position="325"/>
    </location>
</feature>
<evidence type="ECO:0000256" key="1">
    <source>
        <dbReference type="SAM" id="MobiDB-lite"/>
    </source>
</evidence>
<organism evidence="3 4">
    <name type="scientific">Mytilus coruscus</name>
    <name type="common">Sea mussel</name>
    <dbReference type="NCBI Taxonomy" id="42192"/>
    <lineage>
        <taxon>Eukaryota</taxon>
        <taxon>Metazoa</taxon>
        <taxon>Spiralia</taxon>
        <taxon>Lophotrochozoa</taxon>
        <taxon>Mollusca</taxon>
        <taxon>Bivalvia</taxon>
        <taxon>Autobranchia</taxon>
        <taxon>Pteriomorphia</taxon>
        <taxon>Mytilida</taxon>
        <taxon>Mytiloidea</taxon>
        <taxon>Mytilidae</taxon>
        <taxon>Mytilinae</taxon>
        <taxon>Mytilus</taxon>
    </lineage>
</organism>
<dbReference type="AlphaFoldDB" id="A0A6J8EJJ6"/>
<dbReference type="Proteomes" id="UP000507470">
    <property type="component" value="Unassembled WGS sequence"/>
</dbReference>
<protein>
    <recommendedName>
        <fullName evidence="5">WSC domain-containing protein</fullName>
    </recommendedName>
</protein>
<proteinExistence type="predicted"/>
<evidence type="ECO:0008006" key="5">
    <source>
        <dbReference type="Google" id="ProtNLM"/>
    </source>
</evidence>
<feature type="compositionally biased region" description="Basic and acidic residues" evidence="1">
    <location>
        <begin position="353"/>
        <end position="363"/>
    </location>
</feature>
<keyword evidence="2" id="KW-0812">Transmembrane</keyword>
<keyword evidence="4" id="KW-1185">Reference proteome</keyword>
<evidence type="ECO:0000256" key="2">
    <source>
        <dbReference type="SAM" id="Phobius"/>
    </source>
</evidence>
<name>A0A6J8EJJ6_MYTCO</name>
<dbReference type="EMBL" id="CACVKT020009075">
    <property type="protein sequence ID" value="CAC5420123.1"/>
    <property type="molecule type" value="Genomic_DNA"/>
</dbReference>
<keyword evidence="2" id="KW-0472">Membrane</keyword>
<dbReference type="OrthoDB" id="10442843at2759"/>
<accession>A0A6J8EJJ6</accession>
<keyword evidence="2" id="KW-1133">Transmembrane helix</keyword>
<evidence type="ECO:0000313" key="3">
    <source>
        <dbReference type="EMBL" id="CAC5420123.1"/>
    </source>
</evidence>
<reference evidence="3 4" key="1">
    <citation type="submission" date="2020-06" db="EMBL/GenBank/DDBJ databases">
        <authorList>
            <person name="Li R."/>
            <person name="Bekaert M."/>
        </authorList>
    </citation>
    <scope>NUCLEOTIDE SEQUENCE [LARGE SCALE GENOMIC DNA]</scope>
    <source>
        <strain evidence="4">wild</strain>
    </source>
</reference>